<evidence type="ECO:0000313" key="1">
    <source>
        <dbReference type="EMBL" id="CAK9193598.1"/>
    </source>
</evidence>
<keyword evidence="2" id="KW-1185">Reference proteome</keyword>
<dbReference type="PANTHER" id="PTHR37067">
    <property type="entry name" value="PX DOMAIN-CONTAINING PROTEIN"/>
    <property type="match status" value="1"/>
</dbReference>
<accession>A0ABP0TD76</accession>
<proteinExistence type="predicted"/>
<dbReference type="Proteomes" id="UP001497512">
    <property type="component" value="Chromosome 10"/>
</dbReference>
<evidence type="ECO:0000313" key="2">
    <source>
        <dbReference type="Proteomes" id="UP001497512"/>
    </source>
</evidence>
<protein>
    <recommendedName>
        <fullName evidence="3">Transposase</fullName>
    </recommendedName>
</protein>
<evidence type="ECO:0008006" key="3">
    <source>
        <dbReference type="Google" id="ProtNLM"/>
    </source>
</evidence>
<dbReference type="InterPro" id="IPR012337">
    <property type="entry name" value="RNaseH-like_sf"/>
</dbReference>
<sequence length="665" mass="76451">MSKKPATPFQPAHCLQFGLKIAKEANKRVMSVRCNFCAFFGRAKVKAGDEHAVEKRQRSSCNDTKYWTSFAPQNYRSHHESQHADLWAEYSALSNEKKHTHFDGKANHVNTLHQYLDLESDSLTFHVSAPIVDIIIADLFFQLDEVLIDFDDDDDANDGGAAVAIVKKAVAKAKQKTMTLKLFIKDVASVEEDEYVITIKGTMRNELAMDHVLTRMSFHQVAAAMQHTKERYSLSKLGGINDTIVGQYVRASVAFPLQRIADLYIDESIWALSLVGDGSTHRGQHFFDLRLRVCYRGILLNLHLIAIPQFDRHTALNTFNMLMKFLDALYSLWRRKLINVGTDGEPTMVERLNSLVMRMAREAEHHILCIWCLPHQMDVIVKDSAEMLYDGEWSKQAWSMSVYLRSQANLITRMNVKCPKKTNRWVILGVLLNFLKQYRHTIIQHVTANASDKLPSDQWWVIAYAIAPAIEEINMTFVMSQTRSLLIARQESLIQTLIDTLVTMFGIVHADDVDDDGNEFETFEQWHIEQAELVLYVKDQGSFPKSCYERLDAPAQKEVMSQLAQYTMFIVTGVDNIRAERDENNEPLEQDAPPMMPNQIVKLRHSNFIEQVLDSYRNHLSKFWSEESIDQVEEGHRYLLKMYNEDVLLHVALSKHDVQTTFNDT</sequence>
<reference evidence="1" key="1">
    <citation type="submission" date="2024-02" db="EMBL/GenBank/DDBJ databases">
        <authorList>
            <consortium name="ELIXIR-Norway"/>
            <consortium name="Elixir Norway"/>
        </authorList>
    </citation>
    <scope>NUCLEOTIDE SEQUENCE</scope>
</reference>
<gene>
    <name evidence="1" type="ORF">CSSPTR1EN2_LOCUS2106</name>
</gene>
<dbReference type="PANTHER" id="PTHR37067:SF3">
    <property type="entry name" value="PX DOMAIN-CONTAINING PROTEIN"/>
    <property type="match status" value="1"/>
</dbReference>
<organism evidence="1 2">
    <name type="scientific">Sphagnum troendelagicum</name>
    <dbReference type="NCBI Taxonomy" id="128251"/>
    <lineage>
        <taxon>Eukaryota</taxon>
        <taxon>Viridiplantae</taxon>
        <taxon>Streptophyta</taxon>
        <taxon>Embryophyta</taxon>
        <taxon>Bryophyta</taxon>
        <taxon>Sphagnophytina</taxon>
        <taxon>Sphagnopsida</taxon>
        <taxon>Sphagnales</taxon>
        <taxon>Sphagnaceae</taxon>
        <taxon>Sphagnum</taxon>
    </lineage>
</organism>
<dbReference type="SUPFAM" id="SSF53098">
    <property type="entry name" value="Ribonuclease H-like"/>
    <property type="match status" value="1"/>
</dbReference>
<name>A0ABP0TD76_9BRYO</name>
<dbReference type="EMBL" id="OZ019902">
    <property type="protein sequence ID" value="CAK9193598.1"/>
    <property type="molecule type" value="Genomic_DNA"/>
</dbReference>